<accession>A0A6J4QLD3</accession>
<dbReference type="EMBL" id="CADCVD010000098">
    <property type="protein sequence ID" value="CAA9448260.1"/>
    <property type="molecule type" value="Genomic_DNA"/>
</dbReference>
<evidence type="ECO:0000313" key="1">
    <source>
        <dbReference type="EMBL" id="CAA9448260.1"/>
    </source>
</evidence>
<sequence length="75" mass="7889">MLLEGRSAVACGSGGKVGGAVARAFDHEEARVFLAGRTRETLEAVAEEIRFVVGAAEPAPVDAFDKRRGEENESA</sequence>
<name>A0A6J4QLD3_9ACTN</name>
<dbReference type="Gene3D" id="3.40.50.720">
    <property type="entry name" value="NAD(P)-binding Rossmann-like Domain"/>
    <property type="match status" value="1"/>
</dbReference>
<protein>
    <submittedName>
        <fullName evidence="1">Uncharacterized protein</fullName>
    </submittedName>
</protein>
<dbReference type="InterPro" id="IPR036291">
    <property type="entry name" value="NAD(P)-bd_dom_sf"/>
</dbReference>
<organism evidence="1">
    <name type="scientific">uncultured Rubrobacteraceae bacterium</name>
    <dbReference type="NCBI Taxonomy" id="349277"/>
    <lineage>
        <taxon>Bacteria</taxon>
        <taxon>Bacillati</taxon>
        <taxon>Actinomycetota</taxon>
        <taxon>Rubrobacteria</taxon>
        <taxon>Rubrobacterales</taxon>
        <taxon>Rubrobacteraceae</taxon>
        <taxon>environmental samples</taxon>
    </lineage>
</organism>
<reference evidence="1" key="1">
    <citation type="submission" date="2020-02" db="EMBL/GenBank/DDBJ databases">
        <authorList>
            <person name="Meier V. D."/>
        </authorList>
    </citation>
    <scope>NUCLEOTIDE SEQUENCE</scope>
    <source>
        <strain evidence="1">AVDCRST_MAG37</strain>
    </source>
</reference>
<gene>
    <name evidence="1" type="ORF">AVDCRST_MAG37-2061</name>
</gene>
<dbReference type="SUPFAM" id="SSF51735">
    <property type="entry name" value="NAD(P)-binding Rossmann-fold domains"/>
    <property type="match status" value="1"/>
</dbReference>
<proteinExistence type="predicted"/>
<dbReference type="AlphaFoldDB" id="A0A6J4QLD3"/>